<proteinExistence type="predicted"/>
<dbReference type="EMBL" id="PZJJ01000031">
    <property type="protein sequence ID" value="PTL37843.1"/>
    <property type="molecule type" value="Genomic_DNA"/>
</dbReference>
<dbReference type="Pfam" id="PF02583">
    <property type="entry name" value="Trns_repr_metal"/>
    <property type="match status" value="1"/>
</dbReference>
<keyword evidence="2" id="KW-1185">Reference proteome</keyword>
<sequence length="86" mass="9746">MEYTVGMINRIKRIDGQMQAISRMVEEGRDCREVVLQMAAARNALDKAIVVVVSANLEHCVRQHVERGEGSEETIKEAINMFVKSR</sequence>
<dbReference type="OrthoDB" id="9798732at2"/>
<evidence type="ECO:0000313" key="2">
    <source>
        <dbReference type="Proteomes" id="UP000240509"/>
    </source>
</evidence>
<dbReference type="RefSeq" id="WP_107585913.1">
    <property type="nucleotide sequence ID" value="NZ_PZJJ01000031.1"/>
</dbReference>
<comment type="caution">
    <text evidence="1">The sequence shown here is derived from an EMBL/GenBank/DDBJ whole genome shotgun (WGS) entry which is preliminary data.</text>
</comment>
<dbReference type="GO" id="GO:0045892">
    <property type="term" value="P:negative regulation of DNA-templated transcription"/>
    <property type="evidence" value="ECO:0007669"/>
    <property type="project" value="UniProtKB-ARBA"/>
</dbReference>
<gene>
    <name evidence="1" type="ORF">C6Y45_14300</name>
</gene>
<dbReference type="GO" id="GO:0003677">
    <property type="term" value="F:DNA binding"/>
    <property type="evidence" value="ECO:0007669"/>
    <property type="project" value="InterPro"/>
</dbReference>
<dbReference type="InterPro" id="IPR003735">
    <property type="entry name" value="Metal_Tscrpt_repr"/>
</dbReference>
<name>A0A2T4U360_9BACI</name>
<organism evidence="1 2">
    <name type="scientific">Alkalicoccus saliphilus</name>
    <dbReference type="NCBI Taxonomy" id="200989"/>
    <lineage>
        <taxon>Bacteria</taxon>
        <taxon>Bacillati</taxon>
        <taxon>Bacillota</taxon>
        <taxon>Bacilli</taxon>
        <taxon>Bacillales</taxon>
        <taxon>Bacillaceae</taxon>
        <taxon>Alkalicoccus</taxon>
    </lineage>
</organism>
<reference evidence="1 2" key="1">
    <citation type="submission" date="2018-03" db="EMBL/GenBank/DDBJ databases">
        <title>Alkalicoccus saliphilus sp. nov., isolated from a mineral pool.</title>
        <authorList>
            <person name="Zhao B."/>
        </authorList>
    </citation>
    <scope>NUCLEOTIDE SEQUENCE [LARGE SCALE GENOMIC DNA]</scope>
    <source>
        <strain evidence="1 2">6AG</strain>
    </source>
</reference>
<dbReference type="InterPro" id="IPR038390">
    <property type="entry name" value="Metal_Tscrpt_repr_sf"/>
</dbReference>
<dbReference type="PANTHER" id="PTHR33677:SF5">
    <property type="entry name" value="TRANSCRIPTIONAL REPRESSOR FRMR"/>
    <property type="match status" value="1"/>
</dbReference>
<dbReference type="Gene3D" id="1.20.58.1000">
    <property type="entry name" value="Metal-sensitive repressor, helix protomer"/>
    <property type="match status" value="1"/>
</dbReference>
<accession>A0A2T4U360</accession>
<protein>
    <submittedName>
        <fullName evidence="1">Cytoplasmic protein</fullName>
    </submittedName>
</protein>
<dbReference type="Proteomes" id="UP000240509">
    <property type="component" value="Unassembled WGS sequence"/>
</dbReference>
<dbReference type="GO" id="GO:0046872">
    <property type="term" value="F:metal ion binding"/>
    <property type="evidence" value="ECO:0007669"/>
    <property type="project" value="InterPro"/>
</dbReference>
<dbReference type="AlphaFoldDB" id="A0A2T4U360"/>
<evidence type="ECO:0000313" key="1">
    <source>
        <dbReference type="EMBL" id="PTL37843.1"/>
    </source>
</evidence>
<dbReference type="PANTHER" id="PTHR33677">
    <property type="entry name" value="TRANSCRIPTIONAL REPRESSOR FRMR-RELATED"/>
    <property type="match status" value="1"/>
</dbReference>